<dbReference type="InterPro" id="IPR036910">
    <property type="entry name" value="HMG_box_dom_sf"/>
</dbReference>
<dbReference type="InterPro" id="IPR051965">
    <property type="entry name" value="ChromReg_NeuronalGeneExpr"/>
</dbReference>
<feature type="DNA-binding region" description="HMG box" evidence="3">
    <location>
        <begin position="173"/>
        <end position="239"/>
    </location>
</feature>
<dbReference type="GO" id="GO:0005634">
    <property type="term" value="C:nucleus"/>
    <property type="evidence" value="ECO:0007669"/>
    <property type="project" value="UniProtKB-UniRule"/>
</dbReference>
<keyword evidence="1 3" id="KW-0238">DNA-binding</keyword>
<dbReference type="PROSITE" id="PS50118">
    <property type="entry name" value="HMG_BOX_2"/>
    <property type="match status" value="1"/>
</dbReference>
<evidence type="ECO:0000256" key="1">
    <source>
        <dbReference type="ARBA" id="ARBA00023125"/>
    </source>
</evidence>
<dbReference type="Proteomes" id="UP000612746">
    <property type="component" value="Unassembled WGS sequence"/>
</dbReference>
<evidence type="ECO:0000256" key="3">
    <source>
        <dbReference type="PROSITE-ProRule" id="PRU00267"/>
    </source>
</evidence>
<evidence type="ECO:0000256" key="2">
    <source>
        <dbReference type="ARBA" id="ARBA00023242"/>
    </source>
</evidence>
<accession>A0A8H7U8N5</accession>
<organism evidence="6 7">
    <name type="scientific">Umbelopsis vinacea</name>
    <dbReference type="NCBI Taxonomy" id="44442"/>
    <lineage>
        <taxon>Eukaryota</taxon>
        <taxon>Fungi</taxon>
        <taxon>Fungi incertae sedis</taxon>
        <taxon>Mucoromycota</taxon>
        <taxon>Mucoromycotina</taxon>
        <taxon>Umbelopsidomycetes</taxon>
        <taxon>Umbelopsidales</taxon>
        <taxon>Umbelopsidaceae</taxon>
        <taxon>Umbelopsis</taxon>
    </lineage>
</organism>
<comment type="caution">
    <text evidence="6">The sequence shown here is derived from an EMBL/GenBank/DDBJ whole genome shotgun (WGS) entry which is preliminary data.</text>
</comment>
<evidence type="ECO:0000259" key="5">
    <source>
        <dbReference type="PROSITE" id="PS50118"/>
    </source>
</evidence>
<dbReference type="PANTHER" id="PTHR46040:SF3">
    <property type="entry name" value="HIGH MOBILITY GROUP PROTEIN 2"/>
    <property type="match status" value="1"/>
</dbReference>
<dbReference type="EMBL" id="JAEPRA010000018">
    <property type="protein sequence ID" value="KAG2173510.1"/>
    <property type="molecule type" value="Genomic_DNA"/>
</dbReference>
<feature type="region of interest" description="Disordered" evidence="4">
    <location>
        <begin position="92"/>
        <end position="117"/>
    </location>
</feature>
<dbReference type="AlphaFoldDB" id="A0A8H7U8N5"/>
<protein>
    <recommendedName>
        <fullName evidence="5">HMG box domain-containing protein</fullName>
    </recommendedName>
</protein>
<dbReference type="SMART" id="SM00454">
    <property type="entry name" value="SAM"/>
    <property type="match status" value="1"/>
</dbReference>
<gene>
    <name evidence="6" type="ORF">INT44_007101</name>
</gene>
<dbReference type="GO" id="GO:0003677">
    <property type="term" value="F:DNA binding"/>
    <property type="evidence" value="ECO:0007669"/>
    <property type="project" value="UniProtKB-UniRule"/>
</dbReference>
<dbReference type="InterPro" id="IPR001660">
    <property type="entry name" value="SAM"/>
</dbReference>
<dbReference type="PANTHER" id="PTHR46040">
    <property type="entry name" value="HIGH MOBILITY GROUP PROTEIN 2"/>
    <property type="match status" value="1"/>
</dbReference>
<dbReference type="InterPro" id="IPR009071">
    <property type="entry name" value="HMG_box_dom"/>
</dbReference>
<dbReference type="Pfam" id="PF00536">
    <property type="entry name" value="SAM_1"/>
    <property type="match status" value="1"/>
</dbReference>
<evidence type="ECO:0000313" key="6">
    <source>
        <dbReference type="EMBL" id="KAG2173510.1"/>
    </source>
</evidence>
<dbReference type="Pfam" id="PF00505">
    <property type="entry name" value="HMG_box"/>
    <property type="match status" value="1"/>
</dbReference>
<dbReference type="Gene3D" id="1.10.30.10">
    <property type="entry name" value="High mobility group box domain"/>
    <property type="match status" value="1"/>
</dbReference>
<name>A0A8H7U8N5_9FUNG</name>
<dbReference type="Gene3D" id="1.10.150.50">
    <property type="entry name" value="Transcription Factor, Ets-1"/>
    <property type="match status" value="1"/>
</dbReference>
<dbReference type="SUPFAM" id="SSF47095">
    <property type="entry name" value="HMG-box"/>
    <property type="match status" value="1"/>
</dbReference>
<feature type="domain" description="HMG box" evidence="5">
    <location>
        <begin position="173"/>
        <end position="239"/>
    </location>
</feature>
<dbReference type="OrthoDB" id="1919336at2759"/>
<sequence>MPKGSSIPSTSLKHWPEVKAFLVECGLSQYYETFVNEGFDRVTTILDITENDLIEMNIKRGHRRLLQRQVATCKGLPISQPLYQLHHYHEEYSDSLAPPPPPPQHSPLSSNSSPRHRPQFADILHRHNAASSTEEDDEYTTTAPHDVILNEDAGSSSGKRQYRRHPKADLNAPIKPASGYVMFANALRDNIKEKKLSFADIAKVVGERWKQITADEKFYWEDTAAKAKQEYLKQVAEYKKTDSYNVKQHSS</sequence>
<dbReference type="GO" id="GO:0010468">
    <property type="term" value="P:regulation of gene expression"/>
    <property type="evidence" value="ECO:0007669"/>
    <property type="project" value="TreeGrafter"/>
</dbReference>
<evidence type="ECO:0000256" key="4">
    <source>
        <dbReference type="SAM" id="MobiDB-lite"/>
    </source>
</evidence>
<feature type="region of interest" description="Disordered" evidence="4">
    <location>
        <begin position="129"/>
        <end position="171"/>
    </location>
</feature>
<reference evidence="6" key="1">
    <citation type="submission" date="2020-12" db="EMBL/GenBank/DDBJ databases">
        <title>Metabolic potential, ecology and presence of endohyphal bacteria is reflected in genomic diversity of Mucoromycotina.</title>
        <authorList>
            <person name="Muszewska A."/>
            <person name="Okrasinska A."/>
            <person name="Steczkiewicz K."/>
            <person name="Drgas O."/>
            <person name="Orlowska M."/>
            <person name="Perlinska-Lenart U."/>
            <person name="Aleksandrzak-Piekarczyk T."/>
            <person name="Szatraj K."/>
            <person name="Zielenkiewicz U."/>
            <person name="Pilsyk S."/>
            <person name="Malc E."/>
            <person name="Mieczkowski P."/>
            <person name="Kruszewska J.S."/>
            <person name="Biernat P."/>
            <person name="Pawlowska J."/>
        </authorList>
    </citation>
    <scope>NUCLEOTIDE SEQUENCE</scope>
    <source>
        <strain evidence="6">WA0000051536</strain>
    </source>
</reference>
<proteinExistence type="predicted"/>
<dbReference type="SMART" id="SM00398">
    <property type="entry name" value="HMG"/>
    <property type="match status" value="1"/>
</dbReference>
<keyword evidence="2 3" id="KW-0539">Nucleus</keyword>
<keyword evidence="7" id="KW-1185">Reference proteome</keyword>
<dbReference type="SUPFAM" id="SSF47769">
    <property type="entry name" value="SAM/Pointed domain"/>
    <property type="match status" value="1"/>
</dbReference>
<evidence type="ECO:0000313" key="7">
    <source>
        <dbReference type="Proteomes" id="UP000612746"/>
    </source>
</evidence>
<dbReference type="InterPro" id="IPR013761">
    <property type="entry name" value="SAM/pointed_sf"/>
</dbReference>
<dbReference type="CDD" id="cd09487">
    <property type="entry name" value="SAM_superfamily"/>
    <property type="match status" value="1"/>
</dbReference>